<name>A0A9W8JKM4_9AGAR</name>
<keyword evidence="3" id="KW-1185">Reference proteome</keyword>
<feature type="compositionally biased region" description="Basic and acidic residues" evidence="1">
    <location>
        <begin position="80"/>
        <end position="101"/>
    </location>
</feature>
<dbReference type="AlphaFoldDB" id="A0A9W8JKM4"/>
<sequence length="101" mass="11146">MIIFRVTTGRSFTKLPSAKDGVVTNPIRFARQTAESSFLQSTLNREFGRNGSADTEQGLNSNIGVNGEPTQTQMSIIHTAQEKRNDSGEVEKVGEESNRWS</sequence>
<dbReference type="OrthoDB" id="2860889at2759"/>
<dbReference type="Proteomes" id="UP001140091">
    <property type="component" value="Unassembled WGS sequence"/>
</dbReference>
<comment type="caution">
    <text evidence="2">The sequence shown here is derived from an EMBL/GenBank/DDBJ whole genome shotgun (WGS) entry which is preliminary data.</text>
</comment>
<evidence type="ECO:0000313" key="3">
    <source>
        <dbReference type="Proteomes" id="UP001140091"/>
    </source>
</evidence>
<feature type="region of interest" description="Disordered" evidence="1">
    <location>
        <begin position="47"/>
        <end position="101"/>
    </location>
</feature>
<evidence type="ECO:0000256" key="1">
    <source>
        <dbReference type="SAM" id="MobiDB-lite"/>
    </source>
</evidence>
<accession>A0A9W8JKM4</accession>
<protein>
    <submittedName>
        <fullName evidence="2">Uncharacterized protein</fullName>
    </submittedName>
</protein>
<organism evidence="2 3">
    <name type="scientific">Candolleomyces eurysporus</name>
    <dbReference type="NCBI Taxonomy" id="2828524"/>
    <lineage>
        <taxon>Eukaryota</taxon>
        <taxon>Fungi</taxon>
        <taxon>Dikarya</taxon>
        <taxon>Basidiomycota</taxon>
        <taxon>Agaricomycotina</taxon>
        <taxon>Agaricomycetes</taxon>
        <taxon>Agaricomycetidae</taxon>
        <taxon>Agaricales</taxon>
        <taxon>Agaricineae</taxon>
        <taxon>Psathyrellaceae</taxon>
        <taxon>Candolleomyces</taxon>
    </lineage>
</organism>
<gene>
    <name evidence="2" type="ORF">H1R20_g932</name>
</gene>
<reference evidence="2" key="1">
    <citation type="submission" date="2022-06" db="EMBL/GenBank/DDBJ databases">
        <title>Genome Sequence of Candolleomyces eurysporus.</title>
        <authorList>
            <person name="Buettner E."/>
        </authorList>
    </citation>
    <scope>NUCLEOTIDE SEQUENCE</scope>
    <source>
        <strain evidence="2">VTCC 930004</strain>
    </source>
</reference>
<proteinExistence type="predicted"/>
<feature type="compositionally biased region" description="Polar residues" evidence="1">
    <location>
        <begin position="52"/>
        <end position="78"/>
    </location>
</feature>
<dbReference type="EMBL" id="JANBPK010000159">
    <property type="protein sequence ID" value="KAJ2936162.1"/>
    <property type="molecule type" value="Genomic_DNA"/>
</dbReference>
<feature type="non-terminal residue" evidence="2">
    <location>
        <position position="101"/>
    </location>
</feature>
<evidence type="ECO:0000313" key="2">
    <source>
        <dbReference type="EMBL" id="KAJ2936162.1"/>
    </source>
</evidence>